<dbReference type="FunFam" id="1.10.10.10:FF:000163">
    <property type="entry name" value="MarR family transcriptional regulator"/>
    <property type="match status" value="1"/>
</dbReference>
<dbReference type="EMBL" id="UGQL01000001">
    <property type="protein sequence ID" value="STZ26821.1"/>
    <property type="molecule type" value="Genomic_DNA"/>
</dbReference>
<evidence type="ECO:0000259" key="9">
    <source>
        <dbReference type="PROSITE" id="PS50995"/>
    </source>
</evidence>
<evidence type="ECO:0000256" key="3">
    <source>
        <dbReference type="ARBA" id="ARBA00023015"/>
    </source>
</evidence>
<dbReference type="Gene3D" id="1.10.10.10">
    <property type="entry name" value="Winged helix-like DNA-binding domain superfamily/Winged helix DNA-binding domain"/>
    <property type="match status" value="1"/>
</dbReference>
<feature type="domain" description="HTH marR-type" evidence="9">
    <location>
        <begin position="8"/>
        <end position="138"/>
    </location>
</feature>
<dbReference type="SUPFAM" id="SSF46785">
    <property type="entry name" value="Winged helix' DNA-binding domain"/>
    <property type="match status" value="1"/>
</dbReference>
<comment type="similarity">
    <text evidence="6">Belongs to the SarZ family.</text>
</comment>
<dbReference type="InterPro" id="IPR055166">
    <property type="entry name" value="Transc_reg_Sar_Rot_HTH"/>
</dbReference>
<keyword evidence="4" id="KW-0238">DNA-binding</keyword>
<dbReference type="PANTHER" id="PTHR42756">
    <property type="entry name" value="TRANSCRIPTIONAL REGULATOR, MARR"/>
    <property type="match status" value="1"/>
</dbReference>
<dbReference type="Pfam" id="PF22381">
    <property type="entry name" value="Staph_reg_Sar_Rot"/>
    <property type="match status" value="1"/>
</dbReference>
<keyword evidence="11" id="KW-1185">Reference proteome</keyword>
<dbReference type="InterPro" id="IPR000835">
    <property type="entry name" value="HTH_MarR-typ"/>
</dbReference>
<dbReference type="AlphaFoldDB" id="A0A378RKM4"/>
<evidence type="ECO:0000313" key="11">
    <source>
        <dbReference type="Proteomes" id="UP000255024"/>
    </source>
</evidence>
<accession>A0A378RKM4</accession>
<dbReference type="PRINTS" id="PR00598">
    <property type="entry name" value="HTHMARR"/>
</dbReference>
<dbReference type="InterPro" id="IPR036388">
    <property type="entry name" value="WH-like_DNA-bd_sf"/>
</dbReference>
<organism evidence="10 11">
    <name type="scientific">Myroides odoratus</name>
    <name type="common">Flavobacterium odoratum</name>
    <dbReference type="NCBI Taxonomy" id="256"/>
    <lineage>
        <taxon>Bacteria</taxon>
        <taxon>Pseudomonadati</taxon>
        <taxon>Bacteroidota</taxon>
        <taxon>Flavobacteriia</taxon>
        <taxon>Flavobacteriales</taxon>
        <taxon>Flavobacteriaceae</taxon>
        <taxon>Myroides</taxon>
    </lineage>
</organism>
<evidence type="ECO:0000256" key="5">
    <source>
        <dbReference type="ARBA" id="ARBA00023163"/>
    </source>
</evidence>
<evidence type="ECO:0000313" key="10">
    <source>
        <dbReference type="EMBL" id="STZ26821.1"/>
    </source>
</evidence>
<evidence type="ECO:0000256" key="4">
    <source>
        <dbReference type="ARBA" id="ARBA00023125"/>
    </source>
</evidence>
<evidence type="ECO:0000256" key="7">
    <source>
        <dbReference type="ARBA" id="ARBA00047188"/>
    </source>
</evidence>
<sequence length="141" mass="16348">MIDSLSLENQVCFPIYALAKEIVHHYRPFLDDLGITYPQYLVLMVLWKEREQTVGQLGDKVFLDSGTLTPLLKRMEQKGMVERKRSPQDERVVKISLTEKGLALEEQAKDIPQKLMESMQVSEEEVLELKNSVMKILNKQK</sequence>
<dbReference type="RefSeq" id="WP_181816677.1">
    <property type="nucleotide sequence ID" value="NZ_CP068107.1"/>
</dbReference>
<dbReference type="GO" id="GO:0003700">
    <property type="term" value="F:DNA-binding transcription factor activity"/>
    <property type="evidence" value="ECO:0007669"/>
    <property type="project" value="InterPro"/>
</dbReference>
<dbReference type="GO" id="GO:0003677">
    <property type="term" value="F:DNA binding"/>
    <property type="evidence" value="ECO:0007669"/>
    <property type="project" value="UniProtKB-KW"/>
</dbReference>
<dbReference type="PANTHER" id="PTHR42756:SF1">
    <property type="entry name" value="TRANSCRIPTIONAL REPRESSOR OF EMRAB OPERON"/>
    <property type="match status" value="1"/>
</dbReference>
<name>A0A378RKM4_MYROD</name>
<keyword evidence="2" id="KW-0963">Cytoplasm</keyword>
<dbReference type="PROSITE" id="PS50995">
    <property type="entry name" value="HTH_MARR_2"/>
    <property type="match status" value="1"/>
</dbReference>
<evidence type="ECO:0000256" key="8">
    <source>
        <dbReference type="ARBA" id="ARBA00047207"/>
    </source>
</evidence>
<keyword evidence="5" id="KW-0804">Transcription</keyword>
<dbReference type="SMART" id="SM00347">
    <property type="entry name" value="HTH_MARR"/>
    <property type="match status" value="1"/>
</dbReference>
<proteinExistence type="inferred from homology"/>
<evidence type="ECO:0000256" key="1">
    <source>
        <dbReference type="ARBA" id="ARBA00004496"/>
    </source>
</evidence>
<evidence type="ECO:0000256" key="2">
    <source>
        <dbReference type="ARBA" id="ARBA00022490"/>
    </source>
</evidence>
<protein>
    <recommendedName>
        <fullName evidence="7">HTH-type transcriptional regulator SarZ</fullName>
    </recommendedName>
    <alternativeName>
        <fullName evidence="8">Staphylococcal accessory regulator Z</fullName>
    </alternativeName>
</protein>
<dbReference type="Proteomes" id="UP000255024">
    <property type="component" value="Unassembled WGS sequence"/>
</dbReference>
<dbReference type="InterPro" id="IPR036390">
    <property type="entry name" value="WH_DNA-bd_sf"/>
</dbReference>
<dbReference type="GO" id="GO:0005737">
    <property type="term" value="C:cytoplasm"/>
    <property type="evidence" value="ECO:0007669"/>
    <property type="project" value="UniProtKB-SubCell"/>
</dbReference>
<evidence type="ECO:0000256" key="6">
    <source>
        <dbReference type="ARBA" id="ARBA00046337"/>
    </source>
</evidence>
<comment type="subcellular location">
    <subcellularLocation>
        <location evidence="1">Cytoplasm</location>
    </subcellularLocation>
</comment>
<keyword evidence="3" id="KW-0805">Transcription regulation</keyword>
<reference evidence="10 11" key="1">
    <citation type="submission" date="2018-06" db="EMBL/GenBank/DDBJ databases">
        <authorList>
            <consortium name="Pathogen Informatics"/>
            <person name="Doyle S."/>
        </authorList>
    </citation>
    <scope>NUCLEOTIDE SEQUENCE [LARGE SCALE GENOMIC DNA]</scope>
    <source>
        <strain evidence="10 11">NCTC11179</strain>
    </source>
</reference>
<gene>
    <name evidence="10" type="primary">ohrR</name>
    <name evidence="10" type="ORF">NCTC11179_00348</name>
</gene>